<protein>
    <recommendedName>
        <fullName evidence="3">DUF2971 domain-containing protein</fullName>
    </recommendedName>
</protein>
<dbReference type="AlphaFoldDB" id="A0A1S8CPW0"/>
<evidence type="ECO:0008006" key="3">
    <source>
        <dbReference type="Google" id="ProtNLM"/>
    </source>
</evidence>
<accession>A0A1S8CPW0</accession>
<dbReference type="Proteomes" id="UP000216021">
    <property type="component" value="Unassembled WGS sequence"/>
</dbReference>
<comment type="caution">
    <text evidence="1">The sequence shown here is derived from an EMBL/GenBank/DDBJ whole genome shotgun (WGS) entry which is preliminary data.</text>
</comment>
<evidence type="ECO:0000313" key="1">
    <source>
        <dbReference type="EMBL" id="OMQ27319.1"/>
    </source>
</evidence>
<dbReference type="EMBL" id="MOXD01000001">
    <property type="protein sequence ID" value="OMQ27319.1"/>
    <property type="molecule type" value="Genomic_DNA"/>
</dbReference>
<reference evidence="1 2" key="1">
    <citation type="submission" date="2016-11" db="EMBL/GenBank/DDBJ databases">
        <title>Rahnella oryzae sp. nov., isolated from rice root.</title>
        <authorList>
            <person name="Zhang X.-X."/>
            <person name="Zhang J."/>
        </authorList>
    </citation>
    <scope>NUCLEOTIDE SEQUENCE [LARGE SCALE GENOMIC DNA]</scope>
    <source>
        <strain evidence="1 2">J11-6</strain>
    </source>
</reference>
<gene>
    <name evidence="1" type="ORF">BMI79_03065</name>
</gene>
<name>A0A1S8CPW0_9GAMM</name>
<organism evidence="1 2">
    <name type="scientific">Serratia oryzae</name>
    <dbReference type="NCBI Taxonomy" id="2034155"/>
    <lineage>
        <taxon>Bacteria</taxon>
        <taxon>Pseudomonadati</taxon>
        <taxon>Pseudomonadota</taxon>
        <taxon>Gammaproteobacteria</taxon>
        <taxon>Enterobacterales</taxon>
        <taxon>Yersiniaceae</taxon>
        <taxon>Serratia</taxon>
    </lineage>
</organism>
<sequence>MWSLYGEGKNAVCIFTTEDKLESQVQKNQDIDKLIVKPVTYINHENAQFDSDPLTPFTAKSLPFTFEKEVRLIAYHSQKNIESKVKNDKPGVALSINSLSQFIDKLVVSPNSYSWFIDSVKKLCLERDLNVEVRKSSLCKKRFTDIFDVLENLNFT</sequence>
<proteinExistence type="predicted"/>
<evidence type="ECO:0000313" key="2">
    <source>
        <dbReference type="Proteomes" id="UP000216021"/>
    </source>
</evidence>
<keyword evidence="2" id="KW-1185">Reference proteome</keyword>